<keyword evidence="3" id="KW-1185">Reference proteome</keyword>
<proteinExistence type="predicted"/>
<reference evidence="2 3" key="1">
    <citation type="journal article" date="2021" name="Nat. Plants">
        <title>The Taxus genome provides insights into paclitaxel biosynthesis.</title>
        <authorList>
            <person name="Xiong X."/>
            <person name="Gou J."/>
            <person name="Liao Q."/>
            <person name="Li Y."/>
            <person name="Zhou Q."/>
            <person name="Bi G."/>
            <person name="Li C."/>
            <person name="Du R."/>
            <person name="Wang X."/>
            <person name="Sun T."/>
            <person name="Guo L."/>
            <person name="Liang H."/>
            <person name="Lu P."/>
            <person name="Wu Y."/>
            <person name="Zhang Z."/>
            <person name="Ro D.K."/>
            <person name="Shang Y."/>
            <person name="Huang S."/>
            <person name="Yan J."/>
        </authorList>
    </citation>
    <scope>NUCLEOTIDE SEQUENCE [LARGE SCALE GENOMIC DNA]</scope>
    <source>
        <strain evidence="2">Ta-2019</strain>
    </source>
</reference>
<organism evidence="2 3">
    <name type="scientific">Taxus chinensis</name>
    <name type="common">Chinese yew</name>
    <name type="synonym">Taxus wallichiana var. chinensis</name>
    <dbReference type="NCBI Taxonomy" id="29808"/>
    <lineage>
        <taxon>Eukaryota</taxon>
        <taxon>Viridiplantae</taxon>
        <taxon>Streptophyta</taxon>
        <taxon>Embryophyta</taxon>
        <taxon>Tracheophyta</taxon>
        <taxon>Spermatophyta</taxon>
        <taxon>Pinopsida</taxon>
        <taxon>Pinidae</taxon>
        <taxon>Conifers II</taxon>
        <taxon>Cupressales</taxon>
        <taxon>Taxaceae</taxon>
        <taxon>Taxus</taxon>
    </lineage>
</organism>
<sequence length="185" mass="21135">VVSLEDEVFNAVMLAKKFGPDVREGKRRQFNYIGGLLRKVQPDLMEAVLQATKDGEMDKFHALPGNDKNSVEEDVELEGSESEEEEEMDEEVFLECAEVAKRWSEGLISGDASVTKEVYSIYNIDYDRKKNQKISKYNQKESLNLRHNIADLEGTLASEPFTRSRRARGEADPTFDLLQRHNFSV</sequence>
<feature type="region of interest" description="Disordered" evidence="1">
    <location>
        <begin position="56"/>
        <end position="88"/>
    </location>
</feature>
<dbReference type="SUPFAM" id="SSF158710">
    <property type="entry name" value="PSPTO4464-like"/>
    <property type="match status" value="1"/>
</dbReference>
<gene>
    <name evidence="2" type="ORF">KI387_038321</name>
</gene>
<dbReference type="InterPro" id="IPR023153">
    <property type="entry name" value="DarP_sf"/>
</dbReference>
<accession>A0AA38C9B8</accession>
<dbReference type="Proteomes" id="UP000824469">
    <property type="component" value="Unassembled WGS sequence"/>
</dbReference>
<comment type="caution">
    <text evidence="2">The sequence shown here is derived from an EMBL/GenBank/DDBJ whole genome shotgun (WGS) entry which is preliminary data.</text>
</comment>
<protein>
    <submittedName>
        <fullName evidence="2">Uncharacterized protein</fullName>
    </submittedName>
</protein>
<dbReference type="EMBL" id="JAHRHJ020000011">
    <property type="protein sequence ID" value="KAH9294733.1"/>
    <property type="molecule type" value="Genomic_DNA"/>
</dbReference>
<dbReference type="PANTHER" id="PTHR36898">
    <property type="entry name" value="OSJNBB0026I12.6 PROTEIN"/>
    <property type="match status" value="1"/>
</dbReference>
<name>A0AA38C9B8_TAXCH</name>
<evidence type="ECO:0000313" key="3">
    <source>
        <dbReference type="Proteomes" id="UP000824469"/>
    </source>
</evidence>
<dbReference type="Pfam" id="PF04751">
    <property type="entry name" value="DarP"/>
    <property type="match status" value="1"/>
</dbReference>
<dbReference type="PANTHER" id="PTHR36898:SF1">
    <property type="entry name" value="OS04G0250700 PROTEIN"/>
    <property type="match status" value="1"/>
</dbReference>
<evidence type="ECO:0000256" key="1">
    <source>
        <dbReference type="SAM" id="MobiDB-lite"/>
    </source>
</evidence>
<dbReference type="Gene3D" id="1.10.60.30">
    <property type="entry name" value="PSPTO4464-like domains"/>
    <property type="match status" value="1"/>
</dbReference>
<dbReference type="AlphaFoldDB" id="A0AA38C9B8"/>
<feature type="compositionally biased region" description="Acidic residues" evidence="1">
    <location>
        <begin position="72"/>
        <end position="88"/>
    </location>
</feature>
<evidence type="ECO:0000313" key="2">
    <source>
        <dbReference type="EMBL" id="KAH9294733.1"/>
    </source>
</evidence>
<feature type="non-terminal residue" evidence="2">
    <location>
        <position position="185"/>
    </location>
</feature>
<dbReference type="InterPro" id="IPR006839">
    <property type="entry name" value="DarP"/>
</dbReference>